<dbReference type="InterPro" id="IPR019465">
    <property type="entry name" value="Cog5"/>
</dbReference>
<gene>
    <name evidence="2" type="ORF">OEZ85_013963</name>
</gene>
<name>A0ABY8U9C6_TETOB</name>
<dbReference type="PANTHER" id="PTHR13228">
    <property type="entry name" value="CONSERVED OLIGOMERIC GOLGI COMPLEX COMPONENT 5"/>
    <property type="match status" value="1"/>
</dbReference>
<dbReference type="InterPro" id="IPR048485">
    <property type="entry name" value="COG5_helical"/>
</dbReference>
<evidence type="ECO:0000259" key="1">
    <source>
        <dbReference type="Pfam" id="PF20649"/>
    </source>
</evidence>
<keyword evidence="3" id="KW-1185">Reference proteome</keyword>
<accession>A0ABY8U9C6</accession>
<dbReference type="EMBL" id="CP126215">
    <property type="protein sequence ID" value="WIA17061.1"/>
    <property type="molecule type" value="Genomic_DNA"/>
</dbReference>
<dbReference type="PANTHER" id="PTHR13228:SF3">
    <property type="entry name" value="CONSERVED OLIGOMERIC GOLGI COMPLEX SUBUNIT 5"/>
    <property type="match status" value="1"/>
</dbReference>
<organism evidence="2 3">
    <name type="scientific">Tetradesmus obliquus</name>
    <name type="common">Green alga</name>
    <name type="synonym">Acutodesmus obliquus</name>
    <dbReference type="NCBI Taxonomy" id="3088"/>
    <lineage>
        <taxon>Eukaryota</taxon>
        <taxon>Viridiplantae</taxon>
        <taxon>Chlorophyta</taxon>
        <taxon>core chlorophytes</taxon>
        <taxon>Chlorophyceae</taxon>
        <taxon>CS clade</taxon>
        <taxon>Sphaeropleales</taxon>
        <taxon>Scenedesmaceae</taxon>
        <taxon>Tetradesmus</taxon>
    </lineage>
</organism>
<dbReference type="Proteomes" id="UP001244341">
    <property type="component" value="Chromosome 8b"/>
</dbReference>
<protein>
    <recommendedName>
        <fullName evidence="1">Conserved oligomeric Golgi complex subunit 5 helical domain-containing protein</fullName>
    </recommendedName>
</protein>
<proteinExistence type="predicted"/>
<evidence type="ECO:0000313" key="3">
    <source>
        <dbReference type="Proteomes" id="UP001244341"/>
    </source>
</evidence>
<reference evidence="2 3" key="1">
    <citation type="submission" date="2023-05" db="EMBL/GenBank/DDBJ databases">
        <title>A 100% complete, gapless, phased diploid assembly of the Scenedesmus obliquus UTEX 3031 genome.</title>
        <authorList>
            <person name="Biondi T.C."/>
            <person name="Hanschen E.R."/>
            <person name="Kwon T."/>
            <person name="Eng W."/>
            <person name="Kruse C.P.S."/>
            <person name="Koehler S.I."/>
            <person name="Kunde Y."/>
            <person name="Gleasner C.D."/>
            <person name="You Mak K.T."/>
            <person name="Polle J."/>
            <person name="Hovde B.T."/>
            <person name="Starkenburg S.R."/>
        </authorList>
    </citation>
    <scope>NUCLEOTIDE SEQUENCE [LARGE SCALE GENOMIC DNA]</scope>
    <source>
        <strain evidence="2 3">DOE0152z</strain>
    </source>
</reference>
<evidence type="ECO:0000313" key="2">
    <source>
        <dbReference type="EMBL" id="WIA17061.1"/>
    </source>
</evidence>
<sequence length="843" mass="87896">MHAAAELLRHLTQRLKLVQKLRQQLATEPALLDLAKAAKLLTDVNSISKEADLAGLAAAEADDAFLQAAAAQIQDQAQAFLIDGMESLSQAKVGSALQVFFNLEQLQQAVDAVLSQHLHELERCFKQSLDSRHLSMSSGAAPGAAAAAAGGAGPGGPGGARGLVLPAPGAAGSWQDKLWQSLRSACDCLANGCLAVWHLQRVVAKKRDPLSHVLFLDELCPPGQPLLTEKYWADALRVIGDAFAAAARPSKGGFVRDALGASYPRLLTLLEGAFARIQSESRLKGVPPAAQPDQLAALLDASGPFRDAYLAACLGRMQDAVAAAFPGSARVLPSPADVQKCIGLLHEELKAAGSSAHLAGLVGSAVGKALRLVAEKAEYMAAAGPELRQVRLKQLNVIAISAVGKALRLVAEKAEYMAAAGPELRQVRLKQLNVIAISAVGKVLRLVAEKAEYMAAAGPELRQVRLKQLNVIAISAVGKALRLVAEKAEYMAAAGPELRQVSLGPGAGGGANAAQVRNIALCSQLQEVHRSLVTLLPRLPAPATAALQTPLEALQATAIDTVSPIFKAAMEVFEAHIMAMHSTILSPIFKAAMEVFEAHIMAMHKQRWGPAAAAAAAATGADGAAEQGRASDSDAGMGGVIETSAYVSELANAIAVFRSEFLAKFIPAPSPNVPSVGSTLAEVAAGRLLMLWVRQACLLRALSQNSKLVLAKDLGEVQLVVGQGLFPLEALGPAHRCLRAFRALLFAEHSSLPGAACLKDLPASLVLHHCFSRLPPSIQSPAELSGMAPQQYSKWLDQHSSADVAARVAAALQAARGEAAAVAAADAGKAAVLAVMRQLCGVE</sequence>
<feature type="domain" description="Conserved oligomeric Golgi complex subunit 5 helical" evidence="1">
    <location>
        <begin position="53"/>
        <end position="274"/>
    </location>
</feature>
<dbReference type="Pfam" id="PF20649">
    <property type="entry name" value="COG5_C"/>
    <property type="match status" value="1"/>
</dbReference>